<keyword evidence="1" id="KW-1133">Transmembrane helix</keyword>
<feature type="transmembrane region" description="Helical" evidence="1">
    <location>
        <begin position="69"/>
        <end position="96"/>
    </location>
</feature>
<evidence type="ECO:0000256" key="1">
    <source>
        <dbReference type="SAM" id="Phobius"/>
    </source>
</evidence>
<feature type="transmembrane region" description="Helical" evidence="1">
    <location>
        <begin position="7"/>
        <end position="25"/>
    </location>
</feature>
<reference evidence="2 3" key="1">
    <citation type="journal article" date="2008" name="Genome Biol.">
        <title>A genomic analysis of the archaeal system Ignicoccus hospitalis-Nanoarchaeum equitans.</title>
        <authorList>
            <person name="Podar M."/>
            <person name="Anderson I."/>
            <person name="Makarova K.S."/>
            <person name="Elkins J.G."/>
            <person name="Ivanova N."/>
            <person name="Wall M.A."/>
            <person name="Lykidis A."/>
            <person name="Mavromatis K."/>
            <person name="Sun H."/>
            <person name="Hudson M.E."/>
            <person name="Chen W."/>
            <person name="Deciu C."/>
            <person name="Hutchison D."/>
            <person name="Eads J.R."/>
            <person name="Anderson A."/>
            <person name="Fernandes F."/>
            <person name="Szeto E."/>
            <person name="Lapidus A."/>
            <person name="Kyrpides N.C."/>
            <person name="Saier M.H.Jr."/>
            <person name="Richardson P.M."/>
            <person name="Rachel R."/>
            <person name="Huber H."/>
            <person name="Eisen J.A."/>
            <person name="Koonin E.V."/>
            <person name="Keller M."/>
            <person name="Stetter K.O."/>
        </authorList>
    </citation>
    <scope>NUCLEOTIDE SEQUENCE [LARGE SCALE GENOMIC DNA]</scope>
    <source>
        <strain evidence="3">KIN4/I / DSM 18386 / JCM 14125</strain>
    </source>
</reference>
<dbReference type="STRING" id="453591.Igni_0074"/>
<sequence>MQLRKLALPTYIILISVVFGSYSVLRFLDLRFYGDAPTSILAICQYPHHKGVLNVHFSYALLLFKPLCMVLPCWLFVATLAFLQGVGLGLATYAVYALARELLGSWKLALVASLAYALHPAMHGIVSFDIHPEAYALPLIALGVRYLVLDTSPLKGYFLMIFAILFKETAAFPLLGVMLWRVATKKVKHNVEKAFVLLVLVAAPLLLALILELGLVHLQFDRWAIFFEKSSARFNDVKVQFLVVALLSVFPRWSPTPTRCSGSRTS</sequence>
<dbReference type="OrthoDB" id="44002at2157"/>
<evidence type="ECO:0000313" key="3">
    <source>
        <dbReference type="Proteomes" id="UP000000262"/>
    </source>
</evidence>
<keyword evidence="1" id="KW-0812">Transmembrane</keyword>
<dbReference type="GeneID" id="5562119"/>
<dbReference type="KEGG" id="iho:Igni_0074"/>
<feature type="transmembrane region" description="Helical" evidence="1">
    <location>
        <begin position="108"/>
        <end position="128"/>
    </location>
</feature>
<dbReference type="InterPro" id="IPR018650">
    <property type="entry name" value="STSV1_Orf64"/>
</dbReference>
<organism evidence="2 3">
    <name type="scientific">Ignicoccus hospitalis (strain KIN4/I / DSM 18386 / JCM 14125)</name>
    <dbReference type="NCBI Taxonomy" id="453591"/>
    <lineage>
        <taxon>Archaea</taxon>
        <taxon>Thermoproteota</taxon>
        <taxon>Thermoprotei</taxon>
        <taxon>Desulfurococcales</taxon>
        <taxon>Desulfurococcaceae</taxon>
        <taxon>Ignicoccus</taxon>
    </lineage>
</organism>
<keyword evidence="1" id="KW-0472">Membrane</keyword>
<dbReference type="EMBL" id="CP000816">
    <property type="protein sequence ID" value="ABU81258.1"/>
    <property type="molecule type" value="Genomic_DNA"/>
</dbReference>
<proteinExistence type="predicted"/>
<feature type="transmembrane region" description="Helical" evidence="1">
    <location>
        <begin position="157"/>
        <end position="182"/>
    </location>
</feature>
<keyword evidence="3" id="KW-1185">Reference proteome</keyword>
<dbReference type="AlphaFoldDB" id="A8A8K6"/>
<feature type="transmembrane region" description="Helical" evidence="1">
    <location>
        <begin position="194"/>
        <end position="217"/>
    </location>
</feature>
<accession>A8A8K6</accession>
<protein>
    <submittedName>
        <fullName evidence="2">Membrane protein-like protein</fullName>
    </submittedName>
</protein>
<dbReference type="RefSeq" id="WP_011998110.1">
    <property type="nucleotide sequence ID" value="NC_009776.1"/>
</dbReference>
<dbReference type="HOGENOM" id="CLU_1044307_0_0_2"/>
<dbReference type="eggNOG" id="arCOG03812">
    <property type="taxonomic scope" value="Archaea"/>
</dbReference>
<evidence type="ECO:0000313" key="2">
    <source>
        <dbReference type="EMBL" id="ABU81258.1"/>
    </source>
</evidence>
<dbReference type="Proteomes" id="UP000000262">
    <property type="component" value="Chromosome"/>
</dbReference>
<gene>
    <name evidence="2" type="ordered locus">Igni_0074</name>
</gene>
<dbReference type="Pfam" id="PF09852">
    <property type="entry name" value="DUF2079"/>
    <property type="match status" value="1"/>
</dbReference>
<name>A8A8K6_IGNH4</name>